<gene>
    <name evidence="2" type="ORF">DRF58_03360</name>
</gene>
<evidence type="ECO:0000313" key="2">
    <source>
        <dbReference type="EMBL" id="REC72307.1"/>
    </source>
</evidence>
<dbReference type="Proteomes" id="UP000256326">
    <property type="component" value="Unassembled WGS sequence"/>
</dbReference>
<protein>
    <recommendedName>
        <fullName evidence="4">Carboxypeptidase regulatory-like domain-containing protein</fullName>
    </recommendedName>
</protein>
<name>A0A3D9D2Z3_9FLAO</name>
<dbReference type="AlphaFoldDB" id="A0A3D9D2Z3"/>
<sequence length="122" mass="13210">MKFKTNYLLLGLLFSLASCEADYVNNSRVFVEGKITSQSQSANGIPVALTTWLYPISQGTTKNDGSFSLGGPDVAHDVKLTLGKKIVSFSTDSKDCSLDIDSLSIILPENLESVKFSNITIE</sequence>
<proteinExistence type="predicted"/>
<dbReference type="EMBL" id="QNUG01000005">
    <property type="protein sequence ID" value="REC72307.1"/>
    <property type="molecule type" value="Genomic_DNA"/>
</dbReference>
<feature type="signal peptide" evidence="1">
    <location>
        <begin position="1"/>
        <end position="20"/>
    </location>
</feature>
<evidence type="ECO:0000256" key="1">
    <source>
        <dbReference type="SAM" id="SignalP"/>
    </source>
</evidence>
<evidence type="ECO:0008006" key="4">
    <source>
        <dbReference type="Google" id="ProtNLM"/>
    </source>
</evidence>
<dbReference type="OrthoDB" id="1264983at2"/>
<organism evidence="2 3">
    <name type="scientific">Epilithonimonas hispanica</name>
    <dbReference type="NCBI Taxonomy" id="358687"/>
    <lineage>
        <taxon>Bacteria</taxon>
        <taxon>Pseudomonadati</taxon>
        <taxon>Bacteroidota</taxon>
        <taxon>Flavobacteriia</taxon>
        <taxon>Flavobacteriales</taxon>
        <taxon>Weeksellaceae</taxon>
        <taxon>Chryseobacterium group</taxon>
        <taxon>Epilithonimonas</taxon>
    </lineage>
</organism>
<accession>A0A3D9D2Z3</accession>
<keyword evidence="1" id="KW-0732">Signal</keyword>
<dbReference type="RefSeq" id="WP_116032822.1">
    <property type="nucleotide sequence ID" value="NZ_JBHLVV010000003.1"/>
</dbReference>
<keyword evidence="3" id="KW-1185">Reference proteome</keyword>
<dbReference type="PROSITE" id="PS51257">
    <property type="entry name" value="PROKAR_LIPOPROTEIN"/>
    <property type="match status" value="1"/>
</dbReference>
<evidence type="ECO:0000313" key="3">
    <source>
        <dbReference type="Proteomes" id="UP000256326"/>
    </source>
</evidence>
<feature type="chain" id="PRO_5017614416" description="Carboxypeptidase regulatory-like domain-containing protein" evidence="1">
    <location>
        <begin position="21"/>
        <end position="122"/>
    </location>
</feature>
<reference evidence="2 3" key="1">
    <citation type="journal article" date="2006" name="Int. J. Syst. Evol. Microbiol.">
        <title>Chryseobacterium hispanicum sp. nov., isolated from the drinking water distribution system of Sevilla, Spain.</title>
        <authorList>
            <person name="Gallego V."/>
            <person name="Garcia M.T."/>
            <person name="Ventosa A."/>
        </authorList>
    </citation>
    <scope>NUCLEOTIDE SEQUENCE [LARGE SCALE GENOMIC DNA]</scope>
    <source>
        <strain evidence="2 3">KCTC 22104</strain>
    </source>
</reference>
<comment type="caution">
    <text evidence="2">The sequence shown here is derived from an EMBL/GenBank/DDBJ whole genome shotgun (WGS) entry which is preliminary data.</text>
</comment>